<name>A0A5P1EUK3_ASPOF</name>
<evidence type="ECO:0000256" key="13">
    <source>
        <dbReference type="ARBA" id="ARBA00023242"/>
    </source>
</evidence>
<evidence type="ECO:0000256" key="10">
    <source>
        <dbReference type="ARBA" id="ARBA00023054"/>
    </source>
</evidence>
<dbReference type="Pfam" id="PF13589">
    <property type="entry name" value="HATPase_c_3"/>
    <property type="match status" value="1"/>
</dbReference>
<dbReference type="OMA" id="LHIHPRF"/>
<dbReference type="GO" id="GO:0006325">
    <property type="term" value="P:chromatin organization"/>
    <property type="evidence" value="ECO:0007669"/>
    <property type="project" value="UniProtKB-KW"/>
</dbReference>
<protein>
    <recommendedName>
        <fullName evidence="16">Morc S5 domain-containing protein</fullName>
    </recommendedName>
</protein>
<keyword evidence="6" id="KW-0227">DNA damage</keyword>
<dbReference type="Gene3D" id="3.30.565.10">
    <property type="entry name" value="Histidine kinase-like ATPase, C-terminal domain"/>
    <property type="match status" value="1"/>
</dbReference>
<evidence type="ECO:0000256" key="14">
    <source>
        <dbReference type="SAM" id="Coils"/>
    </source>
</evidence>
<comment type="subcellular location">
    <subcellularLocation>
        <location evidence="1">Nucleus</location>
    </subcellularLocation>
</comment>
<evidence type="ECO:0000256" key="8">
    <source>
        <dbReference type="ARBA" id="ARBA00022840"/>
    </source>
</evidence>
<dbReference type="GO" id="GO:0005524">
    <property type="term" value="F:ATP binding"/>
    <property type="evidence" value="ECO:0007669"/>
    <property type="project" value="UniProtKB-KW"/>
</dbReference>
<organism evidence="17 18">
    <name type="scientific">Asparagus officinalis</name>
    <name type="common">Garden asparagus</name>
    <dbReference type="NCBI Taxonomy" id="4686"/>
    <lineage>
        <taxon>Eukaryota</taxon>
        <taxon>Viridiplantae</taxon>
        <taxon>Streptophyta</taxon>
        <taxon>Embryophyta</taxon>
        <taxon>Tracheophyta</taxon>
        <taxon>Spermatophyta</taxon>
        <taxon>Magnoliopsida</taxon>
        <taxon>Liliopsida</taxon>
        <taxon>Asparagales</taxon>
        <taxon>Asparagaceae</taxon>
        <taxon>Asparagoideae</taxon>
        <taxon>Asparagus</taxon>
    </lineage>
</organism>
<dbReference type="PANTHER" id="PTHR23336">
    <property type="entry name" value="ZINC FINGER CW-TYPE COILED-COIL DOMAIN PROTEIN 3"/>
    <property type="match status" value="1"/>
</dbReference>
<feature type="region of interest" description="Disordered" evidence="15">
    <location>
        <begin position="541"/>
        <end position="563"/>
    </location>
</feature>
<evidence type="ECO:0000256" key="11">
    <source>
        <dbReference type="ARBA" id="ARBA00023158"/>
    </source>
</evidence>
<keyword evidence="3" id="KW-0540">Nuclease</keyword>
<dbReference type="InterPro" id="IPR041006">
    <property type="entry name" value="Morc_S5"/>
</dbReference>
<keyword evidence="10 14" id="KW-0175">Coiled coil</keyword>
<dbReference type="InterPro" id="IPR045261">
    <property type="entry name" value="MORC_ATPase"/>
</dbReference>
<keyword evidence="7" id="KW-0378">Hydrolase</keyword>
<dbReference type="GO" id="GO:0016887">
    <property type="term" value="F:ATP hydrolysis activity"/>
    <property type="evidence" value="ECO:0007669"/>
    <property type="project" value="InterPro"/>
</dbReference>
<keyword evidence="9" id="KW-0156">Chromatin regulator</keyword>
<dbReference type="SUPFAM" id="SSF55874">
    <property type="entry name" value="ATPase domain of HSP90 chaperone/DNA topoisomerase II/histidine kinase"/>
    <property type="match status" value="1"/>
</dbReference>
<evidence type="ECO:0000256" key="7">
    <source>
        <dbReference type="ARBA" id="ARBA00022801"/>
    </source>
</evidence>
<evidence type="ECO:0000256" key="1">
    <source>
        <dbReference type="ARBA" id="ARBA00004123"/>
    </source>
</evidence>
<dbReference type="GO" id="GO:0005634">
    <property type="term" value="C:nucleus"/>
    <property type="evidence" value="ECO:0007669"/>
    <property type="project" value="UniProtKB-SubCell"/>
</dbReference>
<evidence type="ECO:0000259" key="16">
    <source>
        <dbReference type="Pfam" id="PF17942"/>
    </source>
</evidence>
<dbReference type="InterPro" id="IPR036890">
    <property type="entry name" value="HATPase_C_sf"/>
</dbReference>
<evidence type="ECO:0000256" key="2">
    <source>
        <dbReference type="ARBA" id="ARBA00007845"/>
    </source>
</evidence>
<feature type="domain" description="Morc S5" evidence="16">
    <location>
        <begin position="370"/>
        <end position="506"/>
    </location>
</feature>
<evidence type="ECO:0000313" key="18">
    <source>
        <dbReference type="Proteomes" id="UP000243459"/>
    </source>
</evidence>
<keyword evidence="8" id="KW-0067">ATP-binding</keyword>
<evidence type="ECO:0000256" key="12">
    <source>
        <dbReference type="ARBA" id="ARBA00023204"/>
    </source>
</evidence>
<dbReference type="EMBL" id="CM007385">
    <property type="protein sequence ID" value="ONK69728.1"/>
    <property type="molecule type" value="Genomic_DNA"/>
</dbReference>
<dbReference type="Gramene" id="ONK69728">
    <property type="protein sequence ID" value="ONK69728"/>
    <property type="gene ID" value="A4U43_C05F26100"/>
</dbReference>
<dbReference type="GO" id="GO:0031349">
    <property type="term" value="P:positive regulation of defense response"/>
    <property type="evidence" value="ECO:0007669"/>
    <property type="project" value="UniProtKB-ARBA"/>
</dbReference>
<proteinExistence type="inferred from homology"/>
<dbReference type="GO" id="GO:0031047">
    <property type="term" value="P:regulatory ncRNA-mediated gene silencing"/>
    <property type="evidence" value="ECO:0007669"/>
    <property type="project" value="UniProtKB-KW"/>
</dbReference>
<evidence type="ECO:0000256" key="9">
    <source>
        <dbReference type="ARBA" id="ARBA00022853"/>
    </source>
</evidence>
<keyword evidence="11" id="KW-0943">RNA-mediated gene silencing</keyword>
<feature type="region of interest" description="Disordered" evidence="15">
    <location>
        <begin position="1"/>
        <end position="20"/>
    </location>
</feature>
<reference evidence="18" key="1">
    <citation type="journal article" date="2017" name="Nat. Commun.">
        <title>The asparagus genome sheds light on the origin and evolution of a young Y chromosome.</title>
        <authorList>
            <person name="Harkess A."/>
            <person name="Zhou J."/>
            <person name="Xu C."/>
            <person name="Bowers J.E."/>
            <person name="Van der Hulst R."/>
            <person name="Ayyampalayam S."/>
            <person name="Mercati F."/>
            <person name="Riccardi P."/>
            <person name="McKain M.R."/>
            <person name="Kakrana A."/>
            <person name="Tang H."/>
            <person name="Ray J."/>
            <person name="Groenendijk J."/>
            <person name="Arikit S."/>
            <person name="Mathioni S.M."/>
            <person name="Nakano M."/>
            <person name="Shan H."/>
            <person name="Telgmann-Rauber A."/>
            <person name="Kanno A."/>
            <person name="Yue Z."/>
            <person name="Chen H."/>
            <person name="Li W."/>
            <person name="Chen Y."/>
            <person name="Xu X."/>
            <person name="Zhang Y."/>
            <person name="Luo S."/>
            <person name="Chen H."/>
            <person name="Gao J."/>
            <person name="Mao Z."/>
            <person name="Pires J.C."/>
            <person name="Luo M."/>
            <person name="Kudrna D."/>
            <person name="Wing R.A."/>
            <person name="Meyers B.C."/>
            <person name="Yi K."/>
            <person name="Kong H."/>
            <person name="Lavrijsen P."/>
            <person name="Sunseri F."/>
            <person name="Falavigna A."/>
            <person name="Ye Y."/>
            <person name="Leebens-Mack J.H."/>
            <person name="Chen G."/>
        </authorList>
    </citation>
    <scope>NUCLEOTIDE SEQUENCE [LARGE SCALE GENOMIC DNA]</scope>
    <source>
        <strain evidence="18">cv. DH0086</strain>
    </source>
</reference>
<dbReference type="FunFam" id="3.30.565.10:FF:000075">
    <property type="entry name" value="MORC family CW-type zinc finger protein 4"/>
    <property type="match status" value="1"/>
</dbReference>
<dbReference type="PANTHER" id="PTHR23336:SF44">
    <property type="entry name" value="PROTEIN MICRORCHIDIA 6"/>
    <property type="match status" value="1"/>
</dbReference>
<evidence type="ECO:0000256" key="6">
    <source>
        <dbReference type="ARBA" id="ARBA00022763"/>
    </source>
</evidence>
<keyword evidence="18" id="KW-1185">Reference proteome</keyword>
<keyword evidence="13" id="KW-0539">Nucleus</keyword>
<evidence type="ECO:0000256" key="3">
    <source>
        <dbReference type="ARBA" id="ARBA00022722"/>
    </source>
</evidence>
<comment type="similarity">
    <text evidence="2">Belongs to the MORC ATPase protein family.</text>
</comment>
<evidence type="ECO:0000256" key="5">
    <source>
        <dbReference type="ARBA" id="ARBA00022759"/>
    </source>
</evidence>
<keyword evidence="5" id="KW-0255">Endonuclease</keyword>
<dbReference type="AlphaFoldDB" id="A0A5P1EUK3"/>
<sequence>MSFPEFIDISSDEEDEEMGVKDVKPILPSDTIQGNANCEVVHNQLDHEEFYVKQILQAQINSNEVNGISYGSYIADQERNPTDQLCLASSSPGSSVALCRQFWKSGDYKVGQTRAPVHQNGKNRLRIHPKFLHSNATSHKWAFGAIAELLDNAIDEVQNGATFVIIDRFTNPRNGEAALLIHDDGGGMDPESLRRCMSFGFSDKQSDATIGQYGNGFKTSTMRLGADVIVFSRCSNKRMLTQSVGLLSYTFLRQTGSDDIVVPVVDYEFNPSTGAFESKLRTDENQFSTNLSTLLRWSPFVSESELLEQFSDIGHHGTKVIVFNLWYSDDGDMELDFQSDPKDILINKTQKNMNRVHELTKKNVATRLQYSLRAYSSILYLRVPETFKIILRGEVVMQHHVVNDLIYLECVMYRPQVEGYPEVLTTIGFEDGAPNVDVQGFNVYHKNRLILPFWKVTNNSYGKGRGVVGVLEANFVKPTHDKQDFEKSSIYQKLENRLKEMTYEYWDLHCHLLGYKPVKRAIHHMGSIAETRLRISKSARRFSDPGTSHIPVVKDPGVPSGRTQQQLTIYNPQDQTGLPQKRKLEREISVSRLLRRQALQDVFTRRATGTGDGHETQLEQSAEQKRRREIKNMMQVNKNLREQCLEFEQREKELLIKEEKLRRELRSFQQLHKKLSTELNALAEVKEEKL</sequence>
<keyword evidence="12" id="KW-0234">DNA repair</keyword>
<evidence type="ECO:0000256" key="15">
    <source>
        <dbReference type="SAM" id="MobiDB-lite"/>
    </source>
</evidence>
<evidence type="ECO:0000313" key="17">
    <source>
        <dbReference type="EMBL" id="ONK69728.1"/>
    </source>
</evidence>
<dbReference type="GO" id="GO:0006281">
    <property type="term" value="P:DNA repair"/>
    <property type="evidence" value="ECO:0007669"/>
    <property type="project" value="UniProtKB-KW"/>
</dbReference>
<dbReference type="OrthoDB" id="757982at2759"/>
<evidence type="ECO:0000256" key="4">
    <source>
        <dbReference type="ARBA" id="ARBA00022741"/>
    </source>
</evidence>
<dbReference type="Proteomes" id="UP000243459">
    <property type="component" value="Chromosome 5"/>
</dbReference>
<keyword evidence="4" id="KW-0547">Nucleotide-binding</keyword>
<feature type="coiled-coil region" evidence="14">
    <location>
        <begin position="623"/>
        <end position="688"/>
    </location>
</feature>
<dbReference type="GO" id="GO:0004519">
    <property type="term" value="F:endonuclease activity"/>
    <property type="evidence" value="ECO:0007669"/>
    <property type="project" value="UniProtKB-KW"/>
</dbReference>
<gene>
    <name evidence="17" type="ORF">A4U43_C05F26100</name>
</gene>
<accession>A0A5P1EUK3</accession>
<dbReference type="Pfam" id="PF17942">
    <property type="entry name" value="Morc6_S5"/>
    <property type="match status" value="1"/>
</dbReference>